<reference evidence="2 3" key="1">
    <citation type="journal article" date="2014" name="Nature">
        <title>Sequential evolution of bacterial morphology by co-option of a developmental regulator.</title>
        <authorList>
            <person name="Jiang C."/>
            <person name="Brown P.J."/>
            <person name="Ducret A."/>
            <person name="Brun Y.V."/>
        </authorList>
    </citation>
    <scope>NUCLEOTIDE SEQUENCE [LARGE SCALE GENOMIC DNA]</scope>
    <source>
        <strain evidence="2 3">DSM 16100</strain>
    </source>
</reference>
<gene>
    <name evidence="2" type="ORF">ABENE_03025</name>
</gene>
<dbReference type="OrthoDB" id="9798157at2"/>
<dbReference type="STRING" id="1121022.GCA_000376105_01762"/>
<organism evidence="2 3">
    <name type="scientific">Asticcacaulis benevestitus DSM 16100 = ATCC BAA-896</name>
    <dbReference type="NCBI Taxonomy" id="1121022"/>
    <lineage>
        <taxon>Bacteria</taxon>
        <taxon>Pseudomonadati</taxon>
        <taxon>Pseudomonadota</taxon>
        <taxon>Alphaproteobacteria</taxon>
        <taxon>Caulobacterales</taxon>
        <taxon>Caulobacteraceae</taxon>
        <taxon>Asticcacaulis</taxon>
    </lineage>
</organism>
<dbReference type="Gene3D" id="3.30.70.100">
    <property type="match status" value="1"/>
</dbReference>
<name>V4PJG2_9CAUL</name>
<dbReference type="eggNOG" id="COG2329">
    <property type="taxonomic scope" value="Bacteria"/>
</dbReference>
<sequence>MITEIATLRIDSAKSAEFEAAVAAAATYFKADAGCHGMSLEKVIEDPGVYNLRVLWETVEAHTVGFRGSDNFQQWRALAGPFFIEPPKVVHCETVGNYF</sequence>
<dbReference type="InterPro" id="IPR011008">
    <property type="entry name" value="Dimeric_a/b-barrel"/>
</dbReference>
<dbReference type="Proteomes" id="UP000017837">
    <property type="component" value="Unassembled WGS sequence"/>
</dbReference>
<dbReference type="SUPFAM" id="SSF54909">
    <property type="entry name" value="Dimeric alpha+beta barrel"/>
    <property type="match status" value="1"/>
</dbReference>
<protein>
    <recommendedName>
        <fullName evidence="1">ABM domain-containing protein</fullName>
    </recommendedName>
</protein>
<dbReference type="PROSITE" id="PS51725">
    <property type="entry name" value="ABM"/>
    <property type="match status" value="1"/>
</dbReference>
<proteinExistence type="predicted"/>
<feature type="domain" description="ABM" evidence="1">
    <location>
        <begin position="2"/>
        <end position="91"/>
    </location>
</feature>
<accession>V4PJG2</accession>
<dbReference type="RefSeq" id="WP_018081428.1">
    <property type="nucleotide sequence ID" value="NZ_AQWM01000005.1"/>
</dbReference>
<evidence type="ECO:0000259" key="1">
    <source>
        <dbReference type="PROSITE" id="PS51725"/>
    </source>
</evidence>
<comment type="caution">
    <text evidence="2">The sequence shown here is derived from an EMBL/GenBank/DDBJ whole genome shotgun (WGS) entry which is preliminary data.</text>
</comment>
<dbReference type="Pfam" id="PF03992">
    <property type="entry name" value="ABM"/>
    <property type="match status" value="1"/>
</dbReference>
<dbReference type="AlphaFoldDB" id="V4PJG2"/>
<evidence type="ECO:0000313" key="2">
    <source>
        <dbReference type="EMBL" id="ESQ94077.1"/>
    </source>
</evidence>
<dbReference type="InterPro" id="IPR007138">
    <property type="entry name" value="ABM_dom"/>
</dbReference>
<dbReference type="PATRIC" id="fig|1121022.4.peg.600"/>
<dbReference type="EMBL" id="AWGB01000005">
    <property type="protein sequence ID" value="ESQ94077.1"/>
    <property type="molecule type" value="Genomic_DNA"/>
</dbReference>
<keyword evidence="3" id="KW-1185">Reference proteome</keyword>
<evidence type="ECO:0000313" key="3">
    <source>
        <dbReference type="Proteomes" id="UP000017837"/>
    </source>
</evidence>